<feature type="compositionally biased region" description="Low complexity" evidence="1">
    <location>
        <begin position="52"/>
        <end position="76"/>
    </location>
</feature>
<sequence length="167" mass="15872">MKRAMLVGGGTLAGVAAVLALNPDATGTATASSAHSSVSAGTTSGSTGTGTSGSSSSRSSSSGSSSSGSTTAADGTYTGDVVDVGQGYGNVQVEITVAGGRIVDVTALETPQNDRRSSQISSVAIPYLVDQALTAQSADVAGVSGATYTSGGFASSLKSALVAAGLA</sequence>
<gene>
    <name evidence="4" type="ORF">ACFQGU_13805</name>
</gene>
<accession>A0ABW1T527</accession>
<name>A0ABW1T527_9ACTN</name>
<evidence type="ECO:0000259" key="3">
    <source>
        <dbReference type="SMART" id="SM00900"/>
    </source>
</evidence>
<evidence type="ECO:0000313" key="5">
    <source>
        <dbReference type="Proteomes" id="UP001596138"/>
    </source>
</evidence>
<comment type="caution">
    <text evidence="4">The sequence shown here is derived from an EMBL/GenBank/DDBJ whole genome shotgun (WGS) entry which is preliminary data.</text>
</comment>
<dbReference type="EMBL" id="JBHSTI010000008">
    <property type="protein sequence ID" value="MFC6238957.1"/>
    <property type="molecule type" value="Genomic_DNA"/>
</dbReference>
<protein>
    <submittedName>
        <fullName evidence="4">FMN-binding protein</fullName>
    </submittedName>
</protein>
<keyword evidence="2" id="KW-0732">Signal</keyword>
<feature type="chain" id="PRO_5045418055" evidence="2">
    <location>
        <begin position="21"/>
        <end position="167"/>
    </location>
</feature>
<feature type="region of interest" description="Disordered" evidence="1">
    <location>
        <begin position="26"/>
        <end position="76"/>
    </location>
</feature>
<feature type="domain" description="FMN-binding" evidence="3">
    <location>
        <begin position="87"/>
        <end position="164"/>
    </location>
</feature>
<organism evidence="4 5">
    <name type="scientific">Longivirga aurantiaca</name>
    <dbReference type="NCBI Taxonomy" id="1837743"/>
    <lineage>
        <taxon>Bacteria</taxon>
        <taxon>Bacillati</taxon>
        <taxon>Actinomycetota</taxon>
        <taxon>Actinomycetes</taxon>
        <taxon>Sporichthyales</taxon>
        <taxon>Sporichthyaceae</taxon>
        <taxon>Longivirga</taxon>
    </lineage>
</organism>
<keyword evidence="5" id="KW-1185">Reference proteome</keyword>
<dbReference type="Proteomes" id="UP001596138">
    <property type="component" value="Unassembled WGS sequence"/>
</dbReference>
<dbReference type="Pfam" id="PF04205">
    <property type="entry name" value="FMN_bind"/>
    <property type="match status" value="1"/>
</dbReference>
<evidence type="ECO:0000256" key="1">
    <source>
        <dbReference type="SAM" id="MobiDB-lite"/>
    </source>
</evidence>
<feature type="signal peptide" evidence="2">
    <location>
        <begin position="1"/>
        <end position="20"/>
    </location>
</feature>
<dbReference type="RefSeq" id="WP_386767612.1">
    <property type="nucleotide sequence ID" value="NZ_JBHSTI010000008.1"/>
</dbReference>
<evidence type="ECO:0000256" key="2">
    <source>
        <dbReference type="SAM" id="SignalP"/>
    </source>
</evidence>
<proteinExistence type="predicted"/>
<reference evidence="5" key="1">
    <citation type="journal article" date="2019" name="Int. J. Syst. Evol. Microbiol.">
        <title>The Global Catalogue of Microorganisms (GCM) 10K type strain sequencing project: providing services to taxonomists for standard genome sequencing and annotation.</title>
        <authorList>
            <consortium name="The Broad Institute Genomics Platform"/>
            <consortium name="The Broad Institute Genome Sequencing Center for Infectious Disease"/>
            <person name="Wu L."/>
            <person name="Ma J."/>
        </authorList>
    </citation>
    <scope>NUCLEOTIDE SEQUENCE [LARGE SCALE GENOMIC DNA]</scope>
    <source>
        <strain evidence="5">CGMCC 4.7317</strain>
    </source>
</reference>
<dbReference type="SMART" id="SM00900">
    <property type="entry name" value="FMN_bind"/>
    <property type="match status" value="1"/>
</dbReference>
<dbReference type="InterPro" id="IPR007329">
    <property type="entry name" value="FMN-bd"/>
</dbReference>
<feature type="compositionally biased region" description="Low complexity" evidence="1">
    <location>
        <begin position="26"/>
        <end position="46"/>
    </location>
</feature>
<evidence type="ECO:0000313" key="4">
    <source>
        <dbReference type="EMBL" id="MFC6238957.1"/>
    </source>
</evidence>
<dbReference type="Gene3D" id="3.90.1010.20">
    <property type="match status" value="1"/>
</dbReference>